<dbReference type="InterPro" id="IPR002994">
    <property type="entry name" value="Surf1/Shy1"/>
</dbReference>
<evidence type="ECO:0000313" key="8">
    <source>
        <dbReference type="EMBL" id="MFC0625437.1"/>
    </source>
</evidence>
<dbReference type="PROSITE" id="PS50895">
    <property type="entry name" value="SURF1"/>
    <property type="match status" value="1"/>
</dbReference>
<feature type="compositionally biased region" description="Basic and acidic residues" evidence="7">
    <location>
        <begin position="258"/>
        <end position="267"/>
    </location>
</feature>
<protein>
    <recommendedName>
        <fullName evidence="6">SURF1-like protein</fullName>
    </recommendedName>
</protein>
<evidence type="ECO:0000256" key="3">
    <source>
        <dbReference type="ARBA" id="ARBA00022692"/>
    </source>
</evidence>
<keyword evidence="9" id="KW-1185">Reference proteome</keyword>
<comment type="caution">
    <text evidence="8">The sequence shown here is derived from an EMBL/GenBank/DDBJ whole genome shotgun (WGS) entry which is preliminary data.</text>
</comment>
<keyword evidence="3 6" id="KW-0812">Transmembrane</keyword>
<evidence type="ECO:0000256" key="1">
    <source>
        <dbReference type="ARBA" id="ARBA00004370"/>
    </source>
</evidence>
<evidence type="ECO:0000256" key="2">
    <source>
        <dbReference type="ARBA" id="ARBA00007165"/>
    </source>
</evidence>
<keyword evidence="5 6" id="KW-0472">Membrane</keyword>
<evidence type="ECO:0000313" key="9">
    <source>
        <dbReference type="Proteomes" id="UP001589890"/>
    </source>
</evidence>
<proteinExistence type="inferred from homology"/>
<dbReference type="PANTHER" id="PTHR23427">
    <property type="entry name" value="SURFEIT LOCUS PROTEIN"/>
    <property type="match status" value="1"/>
</dbReference>
<comment type="subcellular location">
    <subcellularLocation>
        <location evidence="6">Cell membrane</location>
        <topology evidence="6">Multi-pass membrane protein</topology>
    </subcellularLocation>
    <subcellularLocation>
        <location evidence="1">Membrane</location>
    </subcellularLocation>
</comment>
<dbReference type="EMBL" id="JBHLTC010000018">
    <property type="protein sequence ID" value="MFC0625437.1"/>
    <property type="molecule type" value="Genomic_DNA"/>
</dbReference>
<dbReference type="RefSeq" id="WP_380047851.1">
    <property type="nucleotide sequence ID" value="NZ_JBHLTC010000018.1"/>
</dbReference>
<dbReference type="InterPro" id="IPR045214">
    <property type="entry name" value="Surf1/Surf4"/>
</dbReference>
<feature type="compositionally biased region" description="Basic and acidic residues" evidence="7">
    <location>
        <begin position="239"/>
        <end position="249"/>
    </location>
</feature>
<evidence type="ECO:0000256" key="4">
    <source>
        <dbReference type="ARBA" id="ARBA00022989"/>
    </source>
</evidence>
<keyword evidence="4 6" id="KW-1133">Transmembrane helix</keyword>
<sequence>MRKLLTLRWLTAAAMIVVLAIICFVLGEWQLSRLGERRERNDVTRSNLAATPAPVLDIVGPDKVVGEAHDWRTATATGTYDVSRQLVIRYRNVSDRRGFEIVTPLRLADGSVLLVDRGFLPRGNNSSEVPPIPAAPTGEVTVTGRLRRSERGGDTKGVVPVDGSARLINAPAIAEATGQPLIDGYLLADSQQPAADPAFRRLPPPEIDSGPHFFYALQWFLFALLALGGLVYFTRRDVRDGSPESREPEAVAAGPADRGLRPDRGHPDSGAGLD</sequence>
<name>A0ABV6QLB6_9ACTN</name>
<evidence type="ECO:0000256" key="6">
    <source>
        <dbReference type="RuleBase" id="RU363076"/>
    </source>
</evidence>
<organism evidence="8 9">
    <name type="scientific">Kribbella deserti</name>
    <dbReference type="NCBI Taxonomy" id="1926257"/>
    <lineage>
        <taxon>Bacteria</taxon>
        <taxon>Bacillati</taxon>
        <taxon>Actinomycetota</taxon>
        <taxon>Actinomycetes</taxon>
        <taxon>Propionibacteriales</taxon>
        <taxon>Kribbellaceae</taxon>
        <taxon>Kribbella</taxon>
    </lineage>
</organism>
<comment type="similarity">
    <text evidence="2 6">Belongs to the SURF1 family.</text>
</comment>
<feature type="transmembrane region" description="Helical" evidence="6">
    <location>
        <begin position="7"/>
        <end position="27"/>
    </location>
</feature>
<dbReference type="Pfam" id="PF02104">
    <property type="entry name" value="SURF1"/>
    <property type="match status" value="1"/>
</dbReference>
<reference evidence="8 9" key="1">
    <citation type="submission" date="2024-09" db="EMBL/GenBank/DDBJ databases">
        <authorList>
            <person name="Sun Q."/>
            <person name="Mori K."/>
        </authorList>
    </citation>
    <scope>NUCLEOTIDE SEQUENCE [LARGE SCALE GENOMIC DNA]</scope>
    <source>
        <strain evidence="8 9">CGMCC 1.15906</strain>
    </source>
</reference>
<evidence type="ECO:0000256" key="7">
    <source>
        <dbReference type="SAM" id="MobiDB-lite"/>
    </source>
</evidence>
<dbReference type="Proteomes" id="UP001589890">
    <property type="component" value="Unassembled WGS sequence"/>
</dbReference>
<feature type="transmembrane region" description="Helical" evidence="6">
    <location>
        <begin position="213"/>
        <end position="233"/>
    </location>
</feature>
<gene>
    <name evidence="8" type="ORF">ACFFGN_15255</name>
</gene>
<dbReference type="PANTHER" id="PTHR23427:SF2">
    <property type="entry name" value="SURFEIT LOCUS PROTEIN 1"/>
    <property type="match status" value="1"/>
</dbReference>
<feature type="region of interest" description="Disordered" evidence="7">
    <location>
        <begin position="239"/>
        <end position="274"/>
    </location>
</feature>
<keyword evidence="6" id="KW-1003">Cell membrane</keyword>
<dbReference type="CDD" id="cd06662">
    <property type="entry name" value="SURF1"/>
    <property type="match status" value="1"/>
</dbReference>
<evidence type="ECO:0000256" key="5">
    <source>
        <dbReference type="ARBA" id="ARBA00023136"/>
    </source>
</evidence>
<accession>A0ABV6QLB6</accession>